<dbReference type="GO" id="GO:0010242">
    <property type="term" value="F:oxygen evolving activity"/>
    <property type="evidence" value="ECO:0007669"/>
    <property type="project" value="InterPro"/>
</dbReference>
<feature type="compositionally biased region" description="Basic and acidic residues" evidence="8">
    <location>
        <begin position="87"/>
        <end position="98"/>
    </location>
</feature>
<dbReference type="GO" id="GO:0009535">
    <property type="term" value="C:chloroplast thylakoid membrane"/>
    <property type="evidence" value="ECO:0007669"/>
    <property type="project" value="UniProtKB-SubCell"/>
</dbReference>
<dbReference type="Pfam" id="PF01716">
    <property type="entry name" value="MSP"/>
    <property type="match status" value="1"/>
</dbReference>
<evidence type="ECO:0000256" key="4">
    <source>
        <dbReference type="ARBA" id="ARBA00023078"/>
    </source>
</evidence>
<dbReference type="SUPFAM" id="SSF56925">
    <property type="entry name" value="OMPA-like"/>
    <property type="match status" value="1"/>
</dbReference>
<evidence type="ECO:0000256" key="6">
    <source>
        <dbReference type="ARBA" id="ARBA00023211"/>
    </source>
</evidence>
<dbReference type="GO" id="GO:0010207">
    <property type="term" value="P:photosystem II assembly"/>
    <property type="evidence" value="ECO:0007669"/>
    <property type="project" value="InterPro"/>
</dbReference>
<evidence type="ECO:0000256" key="5">
    <source>
        <dbReference type="ARBA" id="ARBA00023136"/>
    </source>
</evidence>
<dbReference type="Gene3D" id="2.40.160.30">
    <property type="entry name" value="Photosystem II, cytochrome c-550 precursor"/>
    <property type="match status" value="1"/>
</dbReference>
<evidence type="ECO:0000256" key="1">
    <source>
        <dbReference type="ARBA" id="ARBA00004334"/>
    </source>
</evidence>
<accession>A0A816UIP6</accession>
<keyword evidence="7" id="KW-0604">Photosystem II</keyword>
<dbReference type="InterPro" id="IPR002628">
    <property type="entry name" value="PsbO"/>
</dbReference>
<evidence type="ECO:0000313" key="9">
    <source>
        <dbReference type="EMBL" id="CAF2110877.1"/>
    </source>
</evidence>
<keyword evidence="3" id="KW-0602">Photosynthesis</keyword>
<dbReference type="Proteomes" id="UP001295469">
    <property type="component" value="Chromosome C08"/>
</dbReference>
<dbReference type="GO" id="GO:0009654">
    <property type="term" value="C:photosystem II oxygen evolving complex"/>
    <property type="evidence" value="ECO:0007669"/>
    <property type="project" value="InterPro"/>
</dbReference>
<feature type="region of interest" description="Disordered" evidence="8">
    <location>
        <begin position="48"/>
        <end position="134"/>
    </location>
</feature>
<comment type="similarity">
    <text evidence="2">Belongs to the PsbO family.</text>
</comment>
<evidence type="ECO:0000256" key="3">
    <source>
        <dbReference type="ARBA" id="ARBA00022531"/>
    </source>
</evidence>
<gene>
    <name evidence="9" type="ORF">DARMORV10_C08P26010.1</name>
</gene>
<evidence type="ECO:0000256" key="7">
    <source>
        <dbReference type="ARBA" id="ARBA00023276"/>
    </source>
</evidence>
<dbReference type="Gene3D" id="3.30.2050.10">
    <property type="entry name" value="photosynthetic oxygen evolving center domain"/>
    <property type="match status" value="1"/>
</dbReference>
<reference evidence="9" key="1">
    <citation type="submission" date="2021-01" db="EMBL/GenBank/DDBJ databases">
        <authorList>
            <consortium name="Genoscope - CEA"/>
            <person name="William W."/>
        </authorList>
    </citation>
    <scope>NUCLEOTIDE SEQUENCE</scope>
</reference>
<evidence type="ECO:0000256" key="2">
    <source>
        <dbReference type="ARBA" id="ARBA00009838"/>
    </source>
</evidence>
<protein>
    <submittedName>
        <fullName evidence="9">(rape) hypothetical protein</fullName>
    </submittedName>
</protein>
<keyword evidence="6" id="KW-0464">Manganese</keyword>
<dbReference type="InterPro" id="IPR011250">
    <property type="entry name" value="OMP/PagP_B-barrel"/>
</dbReference>
<organism evidence="9">
    <name type="scientific">Brassica napus</name>
    <name type="common">Rape</name>
    <dbReference type="NCBI Taxonomy" id="3708"/>
    <lineage>
        <taxon>Eukaryota</taxon>
        <taxon>Viridiplantae</taxon>
        <taxon>Streptophyta</taxon>
        <taxon>Embryophyta</taxon>
        <taxon>Tracheophyta</taxon>
        <taxon>Spermatophyta</taxon>
        <taxon>Magnoliopsida</taxon>
        <taxon>eudicotyledons</taxon>
        <taxon>Gunneridae</taxon>
        <taxon>Pentapetalae</taxon>
        <taxon>rosids</taxon>
        <taxon>malvids</taxon>
        <taxon>Brassicales</taxon>
        <taxon>Brassicaceae</taxon>
        <taxon>Brassiceae</taxon>
        <taxon>Brassica</taxon>
    </lineage>
</organism>
<dbReference type="OMA" id="FKNTKLM"/>
<dbReference type="Gramene" id="CDX73783">
    <property type="protein sequence ID" value="CDX73783"/>
    <property type="gene ID" value="GSBRNA2T00109402001"/>
</dbReference>
<name>A0A816UIP6_BRANA</name>
<dbReference type="GO" id="GO:0042549">
    <property type="term" value="P:photosystem II stabilization"/>
    <property type="evidence" value="ECO:0007669"/>
    <property type="project" value="InterPro"/>
</dbReference>
<dbReference type="AlphaFoldDB" id="A0A816UIP6"/>
<dbReference type="PANTHER" id="PTHR34058">
    <property type="entry name" value="OXYGEN-EVOLVING ENHANCER PROTEIN 1-2, CHLOROPLASTIC"/>
    <property type="match status" value="1"/>
</dbReference>
<keyword evidence="4" id="KW-0793">Thylakoid</keyword>
<keyword evidence="5" id="KW-0472">Membrane</keyword>
<dbReference type="EMBL" id="HG994372">
    <property type="protein sequence ID" value="CAF2110877.1"/>
    <property type="molecule type" value="Genomic_DNA"/>
</dbReference>
<sequence length="134" mass="14512">MNIPPDFKNTKLKTCLTYTLDDEIEGPFEVGSDGSVILKEEDEIVKQLEASGKPNNDSGKFFVPSYPKGHGGSTGYGNTVALLGGGRGDEEVLSKENVKNTAASVEERSLEDHKEQTGDRGSDRSVRESLTAQY</sequence>
<comment type="subcellular location">
    <subcellularLocation>
        <location evidence="1">Plastid</location>
        <location evidence="1">Chloroplast thylakoid membrane</location>
    </subcellularLocation>
</comment>
<evidence type="ECO:0000256" key="8">
    <source>
        <dbReference type="SAM" id="MobiDB-lite"/>
    </source>
</evidence>
<feature type="compositionally biased region" description="Basic and acidic residues" evidence="8">
    <location>
        <begin position="105"/>
        <end position="127"/>
    </location>
</feature>
<proteinExistence type="inferred from homology"/>